<evidence type="ECO:0000313" key="2">
    <source>
        <dbReference type="EMBL" id="KAG7344978.1"/>
    </source>
</evidence>
<keyword evidence="3" id="KW-1185">Reference proteome</keyword>
<evidence type="ECO:0000256" key="1">
    <source>
        <dbReference type="SAM" id="MobiDB-lite"/>
    </source>
</evidence>
<protein>
    <submittedName>
        <fullName evidence="2">Uncharacterized protein</fullName>
    </submittedName>
</protein>
<dbReference type="Proteomes" id="UP000693970">
    <property type="component" value="Unassembled WGS sequence"/>
</dbReference>
<reference evidence="2" key="2">
    <citation type="submission" date="2021-04" db="EMBL/GenBank/DDBJ databases">
        <authorList>
            <person name="Podell S."/>
        </authorList>
    </citation>
    <scope>NUCLEOTIDE SEQUENCE</scope>
    <source>
        <strain evidence="2">Hildebrandi</strain>
    </source>
</reference>
<reference evidence="2" key="1">
    <citation type="journal article" date="2021" name="Sci. Rep.">
        <title>Diploid genomic architecture of Nitzschia inconspicua, an elite biomass production diatom.</title>
        <authorList>
            <person name="Oliver A."/>
            <person name="Podell S."/>
            <person name="Pinowska A."/>
            <person name="Traller J.C."/>
            <person name="Smith S.R."/>
            <person name="McClure R."/>
            <person name="Beliaev A."/>
            <person name="Bohutskyi P."/>
            <person name="Hill E.A."/>
            <person name="Rabines A."/>
            <person name="Zheng H."/>
            <person name="Allen L.Z."/>
            <person name="Kuo A."/>
            <person name="Grigoriev I.V."/>
            <person name="Allen A.E."/>
            <person name="Hazlebeck D."/>
            <person name="Allen E.E."/>
        </authorList>
    </citation>
    <scope>NUCLEOTIDE SEQUENCE</scope>
    <source>
        <strain evidence="2">Hildebrandi</strain>
    </source>
</reference>
<feature type="region of interest" description="Disordered" evidence="1">
    <location>
        <begin position="186"/>
        <end position="219"/>
    </location>
</feature>
<organism evidence="2 3">
    <name type="scientific">Nitzschia inconspicua</name>
    <dbReference type="NCBI Taxonomy" id="303405"/>
    <lineage>
        <taxon>Eukaryota</taxon>
        <taxon>Sar</taxon>
        <taxon>Stramenopiles</taxon>
        <taxon>Ochrophyta</taxon>
        <taxon>Bacillariophyta</taxon>
        <taxon>Bacillariophyceae</taxon>
        <taxon>Bacillariophycidae</taxon>
        <taxon>Bacillariales</taxon>
        <taxon>Bacillariaceae</taxon>
        <taxon>Nitzschia</taxon>
    </lineage>
</organism>
<dbReference type="AlphaFoldDB" id="A0A9K3KJR9"/>
<comment type="caution">
    <text evidence="2">The sequence shown here is derived from an EMBL/GenBank/DDBJ whole genome shotgun (WGS) entry which is preliminary data.</text>
</comment>
<feature type="region of interest" description="Disordered" evidence="1">
    <location>
        <begin position="52"/>
        <end position="72"/>
    </location>
</feature>
<sequence>MINNPQIRGGLRKYDVLTGRGSGPNQSQGNTLFRQIVWETYREYLQSLDVDRGSLPVTPHHQDPNASRRPMDGNIKNLLARIILSKVQDRQGRFLRRICKEDFRSLSEDEKSRVVQVPLDSETVKTLSPPFTKKEPQVHTSSPLSQKVNLYVELSVKETLEKIKQSLRFQVDRCEQQNKGCLPLQKQLHSSKGPHRKRLAIDTPEMLQSLSPQRPPKKRAVHIEAIRISGSGEAHELSPSLATTSAAAGSMNVLSSDIAKNIMEAGSSSVMMTAKAFNRGTRFEADTTKPRTGSFDATVSLERLQQLQKDQERNQKIIASPWNPAASMKCNSSSSSAPPTPSTLRTTTQLEALSRLLLQEQLDTELAATVRWQQEQNVTSSLMDNLRACNPFSSGISSSASFGPMLWSHPSTAASRALLNTTLQSADISLRQTSLERLGSTIDALNRRTSSMGGTQSAGRAGLTNSILQQLYQHIGAPSVTNNVSTSALRFAPSLLPSLLAAASAEQSQIDDSKSGKL</sequence>
<gene>
    <name evidence="2" type="ORF">IV203_032509</name>
</gene>
<accession>A0A9K3KJR9</accession>
<proteinExistence type="predicted"/>
<evidence type="ECO:0000313" key="3">
    <source>
        <dbReference type="Proteomes" id="UP000693970"/>
    </source>
</evidence>
<dbReference type="EMBL" id="JAGRRH010000022">
    <property type="protein sequence ID" value="KAG7344978.1"/>
    <property type="molecule type" value="Genomic_DNA"/>
</dbReference>
<name>A0A9K3KJR9_9STRA</name>